<dbReference type="EMBL" id="FKIF01000007">
    <property type="protein sequence ID" value="SAI71323.1"/>
    <property type="molecule type" value="Genomic_DNA"/>
</dbReference>
<dbReference type="Pfam" id="PF01370">
    <property type="entry name" value="Epimerase"/>
    <property type="match status" value="1"/>
</dbReference>
<feature type="domain" description="NAD-dependent epimerase/dehydratase" evidence="3">
    <location>
        <begin position="15"/>
        <end position="224"/>
    </location>
</feature>
<dbReference type="RefSeq" id="WP_066129686.1">
    <property type="nucleotide sequence ID" value="NZ_FKIF01000007.1"/>
</dbReference>
<evidence type="ECO:0000259" key="3">
    <source>
        <dbReference type="Pfam" id="PF01370"/>
    </source>
</evidence>
<reference evidence="4 5" key="1">
    <citation type="submission" date="2016-04" db="EMBL/GenBank/DDBJ databases">
        <authorList>
            <consortium name="Pathogen Informatics"/>
        </authorList>
    </citation>
    <scope>NUCLEOTIDE SEQUENCE [LARGE SCALE GENOMIC DNA]</scope>
    <source>
        <strain evidence="4 5">H050680373</strain>
    </source>
</reference>
<comment type="pathway">
    <text evidence="1">Bacterial outer membrane biogenesis; LPS O-antigen biosynthesis.</text>
</comment>
<dbReference type="PANTHER" id="PTHR43000">
    <property type="entry name" value="DTDP-D-GLUCOSE 4,6-DEHYDRATASE-RELATED"/>
    <property type="match status" value="1"/>
</dbReference>
<evidence type="ECO:0000256" key="2">
    <source>
        <dbReference type="ARBA" id="ARBA00007637"/>
    </source>
</evidence>
<dbReference type="OrthoDB" id="5295702at2"/>
<comment type="similarity">
    <text evidence="2">Belongs to the NAD(P)-dependent epimerase/dehydratase family.</text>
</comment>
<gene>
    <name evidence="4" type="primary">wbpP_3</name>
    <name evidence="4" type="ORF">SAMEA3906486_03467</name>
</gene>
<dbReference type="AlphaFoldDB" id="A0A157SMC4"/>
<dbReference type="SUPFAM" id="SSF51735">
    <property type="entry name" value="NAD(P)-binding Rossmann-fold domains"/>
    <property type="match status" value="1"/>
</dbReference>
<accession>A0A157SMC4</accession>
<evidence type="ECO:0000313" key="4">
    <source>
        <dbReference type="EMBL" id="SAI71323.1"/>
    </source>
</evidence>
<evidence type="ECO:0000313" key="5">
    <source>
        <dbReference type="Proteomes" id="UP000076848"/>
    </source>
</evidence>
<keyword evidence="5" id="KW-1185">Reference proteome</keyword>
<sequence>MSDAHALPSAAPRQVIVSGATGFIGQYVVPLLLQRGHRVVALGRDKNKAARMPWHAQVDFHCVDLRSQSFGFTPQPDAGLIHLAWSGLPDYRSLSHIEDNLPASCGLIRKLVESGVSTVLVTGTCQEYGMQDGPLDARTPTRPTTPYAIAKDTLRQYLQCLQGSTGFSLQWARLFYMYGAGQNPRSILAQLDQAIANGDAVFRMSGGEQLRDYLPVQEVARRIVDRFDSGLDGPVNICSGKPISIRRLVEERIEHVGSDIRIELGYYPYPDYEPMAFWGKNEDQQP</sequence>
<organism evidence="4 5">
    <name type="scientific">Bordetella ansorpii</name>
    <dbReference type="NCBI Taxonomy" id="288768"/>
    <lineage>
        <taxon>Bacteria</taxon>
        <taxon>Pseudomonadati</taxon>
        <taxon>Pseudomonadota</taxon>
        <taxon>Betaproteobacteria</taxon>
        <taxon>Burkholderiales</taxon>
        <taxon>Alcaligenaceae</taxon>
        <taxon>Bordetella</taxon>
    </lineage>
</organism>
<dbReference type="InterPro" id="IPR001509">
    <property type="entry name" value="Epimerase_deHydtase"/>
</dbReference>
<dbReference type="Gene3D" id="3.90.25.10">
    <property type="entry name" value="UDP-galactose 4-epimerase, domain 1"/>
    <property type="match status" value="1"/>
</dbReference>
<dbReference type="InterPro" id="IPR036291">
    <property type="entry name" value="NAD(P)-bd_dom_sf"/>
</dbReference>
<name>A0A157SMC4_9BORD</name>
<dbReference type="Proteomes" id="UP000076848">
    <property type="component" value="Unassembled WGS sequence"/>
</dbReference>
<dbReference type="Gene3D" id="3.40.50.720">
    <property type="entry name" value="NAD(P)-binding Rossmann-like Domain"/>
    <property type="match status" value="1"/>
</dbReference>
<protein>
    <submittedName>
        <fullName evidence="4">NDP-sugar epimerase</fullName>
    </submittedName>
</protein>
<evidence type="ECO:0000256" key="1">
    <source>
        <dbReference type="ARBA" id="ARBA00005125"/>
    </source>
</evidence>
<proteinExistence type="inferred from homology"/>
<dbReference type="STRING" id="288768.SAMEA3906486_03467"/>